<dbReference type="OrthoDB" id="270177at2"/>
<evidence type="ECO:0000259" key="5">
    <source>
        <dbReference type="PROSITE" id="PS50977"/>
    </source>
</evidence>
<evidence type="ECO:0000256" key="4">
    <source>
        <dbReference type="PROSITE-ProRule" id="PRU00335"/>
    </source>
</evidence>
<name>A0A2S7X6K0_9GAMM</name>
<evidence type="ECO:0000256" key="2">
    <source>
        <dbReference type="ARBA" id="ARBA00023125"/>
    </source>
</evidence>
<dbReference type="Proteomes" id="UP001156660">
    <property type="component" value="Unassembled WGS sequence"/>
</dbReference>
<evidence type="ECO:0000313" key="6">
    <source>
        <dbReference type="EMBL" id="GLR74128.1"/>
    </source>
</evidence>
<feature type="domain" description="HTH tetR-type" evidence="5">
    <location>
        <begin position="6"/>
        <end position="66"/>
    </location>
</feature>
<dbReference type="InterPro" id="IPR001647">
    <property type="entry name" value="HTH_TetR"/>
</dbReference>
<dbReference type="SUPFAM" id="SSF48498">
    <property type="entry name" value="Tetracyclin repressor-like, C-terminal domain"/>
    <property type="match status" value="1"/>
</dbReference>
<keyword evidence="9" id="KW-1185">Reference proteome</keyword>
<keyword evidence="3" id="KW-0804">Transcription</keyword>
<protein>
    <submittedName>
        <fullName evidence="7">TetR family transcriptional regulator</fullName>
    </submittedName>
</protein>
<keyword evidence="1" id="KW-0805">Transcription regulation</keyword>
<evidence type="ECO:0000256" key="3">
    <source>
        <dbReference type="ARBA" id="ARBA00023163"/>
    </source>
</evidence>
<feature type="DNA-binding region" description="H-T-H motif" evidence="4">
    <location>
        <begin position="29"/>
        <end position="48"/>
    </location>
</feature>
<dbReference type="SUPFAM" id="SSF46689">
    <property type="entry name" value="Homeodomain-like"/>
    <property type="match status" value="1"/>
</dbReference>
<dbReference type="GO" id="GO:0003677">
    <property type="term" value="F:DNA binding"/>
    <property type="evidence" value="ECO:0007669"/>
    <property type="project" value="UniProtKB-UniRule"/>
</dbReference>
<dbReference type="Pfam" id="PF00440">
    <property type="entry name" value="TetR_N"/>
    <property type="match status" value="1"/>
</dbReference>
<dbReference type="Gene3D" id="1.10.10.60">
    <property type="entry name" value="Homeodomain-like"/>
    <property type="match status" value="1"/>
</dbReference>
<dbReference type="Pfam" id="PF16925">
    <property type="entry name" value="TetR_C_13"/>
    <property type="match status" value="1"/>
</dbReference>
<dbReference type="InterPro" id="IPR036271">
    <property type="entry name" value="Tet_transcr_reg_TetR-rel_C_sf"/>
</dbReference>
<keyword evidence="2 4" id="KW-0238">DNA-binding</keyword>
<accession>A0A2S7X6K0</accession>
<dbReference type="Proteomes" id="UP000239273">
    <property type="component" value="Unassembled WGS sequence"/>
</dbReference>
<reference evidence="6" key="4">
    <citation type="submission" date="2023-01" db="EMBL/GenBank/DDBJ databases">
        <title>Draft genome sequence of Aliivibrio sifiae strain NBRC 105001.</title>
        <authorList>
            <person name="Sun Q."/>
            <person name="Mori K."/>
        </authorList>
    </citation>
    <scope>NUCLEOTIDE SEQUENCE</scope>
    <source>
        <strain evidence="6">NBRC 105001</strain>
    </source>
</reference>
<reference evidence="9" key="3">
    <citation type="journal article" date="2019" name="Int. J. Syst. Evol. Microbiol.">
        <title>The Global Catalogue of Microorganisms (GCM) 10K type strain sequencing project: providing services to taxonomists for standard genome sequencing and annotation.</title>
        <authorList>
            <consortium name="The Broad Institute Genomics Platform"/>
            <consortium name="The Broad Institute Genome Sequencing Center for Infectious Disease"/>
            <person name="Wu L."/>
            <person name="Ma J."/>
        </authorList>
    </citation>
    <scope>NUCLEOTIDE SEQUENCE [LARGE SCALE GENOMIC DNA]</scope>
    <source>
        <strain evidence="9">NBRC 105001</strain>
    </source>
</reference>
<dbReference type="PANTHER" id="PTHR47506">
    <property type="entry name" value="TRANSCRIPTIONAL REGULATORY PROTEIN"/>
    <property type="match status" value="1"/>
</dbReference>
<sequence>MAKTAKFNRDDVIEKATNLYWEKGFHATSMRNLQDVVDMRPGSIYATFGSKEGLFKEVLHKYTEIGVGQIAECKASSSSSLEALKNFITLIVFESQKSAPSGMCMLAKTIAELTEENAELLVETKKMLTIMEGQFIILLEEAQQQDEVSKDKDAVQLARFVQVQIMGLRAYACASNGDAPLKQMIDDMFTLLQERIN</sequence>
<proteinExistence type="predicted"/>
<dbReference type="Gene3D" id="1.10.357.10">
    <property type="entry name" value="Tetracycline Repressor, domain 2"/>
    <property type="match status" value="1"/>
</dbReference>
<dbReference type="EMBL" id="BSOU01000002">
    <property type="protein sequence ID" value="GLR74128.1"/>
    <property type="molecule type" value="Genomic_DNA"/>
</dbReference>
<organism evidence="7 8">
    <name type="scientific">Aliivibrio sifiae</name>
    <dbReference type="NCBI Taxonomy" id="566293"/>
    <lineage>
        <taxon>Bacteria</taxon>
        <taxon>Pseudomonadati</taxon>
        <taxon>Pseudomonadota</taxon>
        <taxon>Gammaproteobacteria</taxon>
        <taxon>Vibrionales</taxon>
        <taxon>Vibrionaceae</taxon>
        <taxon>Aliivibrio</taxon>
    </lineage>
</organism>
<reference evidence="7 8" key="2">
    <citation type="submission" date="2016-12" db="EMBL/GenBank/DDBJ databases">
        <title>Diversity of luminous bacteria.</title>
        <authorList>
            <person name="Yoshizawa S."/>
            <person name="Kogure K."/>
        </authorList>
    </citation>
    <scope>NUCLEOTIDE SEQUENCE [LARGE SCALE GENOMIC DNA]</scope>
    <source>
        <strain evidence="7 8">NBRC 105001</strain>
    </source>
</reference>
<dbReference type="AlphaFoldDB" id="A0A2S7X6K0"/>
<dbReference type="InterPro" id="IPR009057">
    <property type="entry name" value="Homeodomain-like_sf"/>
</dbReference>
<dbReference type="EMBL" id="MSCP01000002">
    <property type="protein sequence ID" value="PQJ86765.1"/>
    <property type="molecule type" value="Genomic_DNA"/>
</dbReference>
<evidence type="ECO:0000313" key="8">
    <source>
        <dbReference type="Proteomes" id="UP000239273"/>
    </source>
</evidence>
<evidence type="ECO:0000256" key="1">
    <source>
        <dbReference type="ARBA" id="ARBA00023015"/>
    </source>
</evidence>
<evidence type="ECO:0000313" key="7">
    <source>
        <dbReference type="EMBL" id="PQJ86765.1"/>
    </source>
</evidence>
<reference evidence="6" key="1">
    <citation type="journal article" date="2014" name="Int. J. Syst. Evol. Microbiol.">
        <title>Complete genome of a new Firmicutes species belonging to the dominant human colonic microbiota ('Ruminococcus bicirculans') reveals two chromosomes and a selective capacity to utilize plant glucans.</title>
        <authorList>
            <consortium name="NISC Comparative Sequencing Program"/>
            <person name="Wegmann U."/>
            <person name="Louis P."/>
            <person name="Goesmann A."/>
            <person name="Henrissat B."/>
            <person name="Duncan S.H."/>
            <person name="Flint H.J."/>
        </authorList>
    </citation>
    <scope>NUCLEOTIDE SEQUENCE</scope>
    <source>
        <strain evidence="6">NBRC 105001</strain>
    </source>
</reference>
<evidence type="ECO:0000313" key="9">
    <source>
        <dbReference type="Proteomes" id="UP001156660"/>
    </source>
</evidence>
<gene>
    <name evidence="7" type="ORF">BTO23_11510</name>
    <name evidence="6" type="ORF">GCM10007855_10020</name>
</gene>
<dbReference type="PANTHER" id="PTHR47506:SF10">
    <property type="entry name" value="TRANSCRIPTIONAL REGULATORY PROTEIN"/>
    <property type="match status" value="1"/>
</dbReference>
<dbReference type="PROSITE" id="PS50977">
    <property type="entry name" value="HTH_TETR_2"/>
    <property type="match status" value="1"/>
</dbReference>
<dbReference type="InterPro" id="IPR011075">
    <property type="entry name" value="TetR_C"/>
</dbReference>
<dbReference type="RefSeq" id="WP_061003301.1">
    <property type="nucleotide sequence ID" value="NZ_BSOU01000002.1"/>
</dbReference>
<comment type="caution">
    <text evidence="7">The sequence shown here is derived from an EMBL/GenBank/DDBJ whole genome shotgun (WGS) entry which is preliminary data.</text>
</comment>